<dbReference type="Gene3D" id="1.20.120.1630">
    <property type="match status" value="1"/>
</dbReference>
<keyword evidence="5 7" id="KW-0472">Membrane</keyword>
<evidence type="ECO:0000256" key="5">
    <source>
        <dbReference type="ARBA" id="ARBA00023136"/>
    </source>
</evidence>
<name>A0A4Y9Y7E7_9AGAM</name>
<comment type="similarity">
    <text evidence="2">Belongs to the steroid 5-alpha reductase family.</text>
</comment>
<feature type="transmembrane region" description="Helical" evidence="7">
    <location>
        <begin position="28"/>
        <end position="45"/>
    </location>
</feature>
<dbReference type="STRING" id="205917.A0A4Y9Y7E7"/>
<sequence>MAHNGLADYWALIKQIDFDTIYTVSKRWFIFVPFVIFPVTFFYDAPFGRFAVADSLITLDGIKSWIFMEAVSPLSFAVTLVLHPFSRSSIPVSFPPAPQTLLAGLYFIHYFNRALISPLRTPSRSPSHFSVVFSALFFNVPNGFLLAAYISSAATAAYLRNAYASPCFWLGITLWAVGFVGNVVHDEILLNIRRKAISKGKGKEGDGPSKPHYAIPHGLLYSYISYPNYFCEWIEWLGFALAAAPSPLTALQLLPTASSVLHAATSLQIGHIGTLFAPFADAVHPPWVFLASEVLLMLPRAVRGHKWYKTKFGESYPRERWAVIPGSCAHIQICCCKFLALAPGGLLQVALYVYDDDAASSDRRGKRVLVVAVRQGCCRSALGLSPLASDRHSSFSINPVRLCWPQYFPSIAMATAYAVHSSTSNFPFPADASPLARTHIQSCGRSLDVSLRSAKGSDVPGMTALHLFPVSQSAHMSTAVYEAARNYVYSIHDVIVPSIQIPVATHGTSAGLSTATAVADGRPASLDASSMSLSSSIPPGPIAHPASRSRDPGISARIRCRAPREQEDTPSLRSSAHIGRGDPCVRDLSPRYATRARASASLCFCLRDGRAIRIDRRRRHRYGLLLSSGAGTGLLDEDRRRLDGIDAYACLVSRIAYRGACVLASTHRSPVYHPPSAIRHLPSTIRHRPSAIPGSHTYVHVPIQLQHPPPPQTYPYPYPIDIVYHIPSPSTPAPALTSWHPGYSTPSGARSA</sequence>
<evidence type="ECO:0000256" key="6">
    <source>
        <dbReference type="SAM" id="MobiDB-lite"/>
    </source>
</evidence>
<dbReference type="PROSITE" id="PS50244">
    <property type="entry name" value="S5A_REDUCTASE"/>
    <property type="match status" value="1"/>
</dbReference>
<feature type="non-terminal residue" evidence="9">
    <location>
        <position position="752"/>
    </location>
</feature>
<dbReference type="GO" id="GO:0016020">
    <property type="term" value="C:membrane"/>
    <property type="evidence" value="ECO:0007669"/>
    <property type="project" value="UniProtKB-SubCell"/>
</dbReference>
<evidence type="ECO:0000256" key="3">
    <source>
        <dbReference type="ARBA" id="ARBA00022692"/>
    </source>
</evidence>
<feature type="transmembrane region" description="Helical" evidence="7">
    <location>
        <begin position="66"/>
        <end position="85"/>
    </location>
</feature>
<evidence type="ECO:0000256" key="1">
    <source>
        <dbReference type="ARBA" id="ARBA00004141"/>
    </source>
</evidence>
<accession>A0A4Y9Y7E7</accession>
<evidence type="ECO:0000256" key="7">
    <source>
        <dbReference type="SAM" id="Phobius"/>
    </source>
</evidence>
<keyword evidence="3 7" id="KW-0812">Transmembrane</keyword>
<proteinExistence type="inferred from homology"/>
<reference evidence="9 10" key="1">
    <citation type="submission" date="2019-02" db="EMBL/GenBank/DDBJ databases">
        <title>Genome sequencing of the rare red list fungi Dentipellis fragilis.</title>
        <authorList>
            <person name="Buettner E."/>
            <person name="Kellner H."/>
        </authorList>
    </citation>
    <scope>NUCLEOTIDE SEQUENCE [LARGE SCALE GENOMIC DNA]</scope>
    <source>
        <strain evidence="9 10">DSM 105465</strain>
    </source>
</reference>
<dbReference type="AlphaFoldDB" id="A0A4Y9Y7E7"/>
<dbReference type="GO" id="GO:0016627">
    <property type="term" value="F:oxidoreductase activity, acting on the CH-CH group of donors"/>
    <property type="evidence" value="ECO:0007669"/>
    <property type="project" value="InterPro"/>
</dbReference>
<evidence type="ECO:0000259" key="8">
    <source>
        <dbReference type="Pfam" id="PF02544"/>
    </source>
</evidence>
<dbReference type="GO" id="GO:0006629">
    <property type="term" value="P:lipid metabolic process"/>
    <property type="evidence" value="ECO:0007669"/>
    <property type="project" value="InterPro"/>
</dbReference>
<keyword evidence="10" id="KW-1185">Reference proteome</keyword>
<dbReference type="Proteomes" id="UP000298327">
    <property type="component" value="Unassembled WGS sequence"/>
</dbReference>
<dbReference type="PANTHER" id="PTHR10556:SF43">
    <property type="entry name" value="STEROID 5-ALPHA-REDUCTASE DET2"/>
    <property type="match status" value="1"/>
</dbReference>
<gene>
    <name evidence="9" type="ORF">EVG20_g8805</name>
</gene>
<comment type="caution">
    <text evidence="9">The sequence shown here is derived from an EMBL/GenBank/DDBJ whole genome shotgun (WGS) entry which is preliminary data.</text>
</comment>
<evidence type="ECO:0000313" key="9">
    <source>
        <dbReference type="EMBL" id="TFY56749.1"/>
    </source>
</evidence>
<dbReference type="InterPro" id="IPR039357">
    <property type="entry name" value="SRD5A/TECR"/>
</dbReference>
<evidence type="ECO:0000313" key="10">
    <source>
        <dbReference type="Proteomes" id="UP000298327"/>
    </source>
</evidence>
<evidence type="ECO:0000256" key="2">
    <source>
        <dbReference type="ARBA" id="ARBA00007742"/>
    </source>
</evidence>
<organism evidence="9 10">
    <name type="scientific">Dentipellis fragilis</name>
    <dbReference type="NCBI Taxonomy" id="205917"/>
    <lineage>
        <taxon>Eukaryota</taxon>
        <taxon>Fungi</taxon>
        <taxon>Dikarya</taxon>
        <taxon>Basidiomycota</taxon>
        <taxon>Agaricomycotina</taxon>
        <taxon>Agaricomycetes</taxon>
        <taxon>Russulales</taxon>
        <taxon>Hericiaceae</taxon>
        <taxon>Dentipellis</taxon>
    </lineage>
</organism>
<protein>
    <recommendedName>
        <fullName evidence="8">3-oxo-5-alpha-steroid 4-dehydrogenase C-terminal domain-containing protein</fullName>
    </recommendedName>
</protein>
<feature type="transmembrane region" description="Helical" evidence="7">
    <location>
        <begin position="162"/>
        <end position="184"/>
    </location>
</feature>
<dbReference type="Pfam" id="PF02544">
    <property type="entry name" value="Steroid_dh"/>
    <property type="match status" value="2"/>
</dbReference>
<dbReference type="InterPro" id="IPR001104">
    <property type="entry name" value="3-oxo-5_a-steroid_4-DH_C"/>
</dbReference>
<evidence type="ECO:0000256" key="4">
    <source>
        <dbReference type="ARBA" id="ARBA00022989"/>
    </source>
</evidence>
<feature type="region of interest" description="Disordered" evidence="6">
    <location>
        <begin position="528"/>
        <end position="580"/>
    </location>
</feature>
<dbReference type="PANTHER" id="PTHR10556">
    <property type="entry name" value="3-OXO-5-ALPHA-STEROID 4-DEHYDROGENASE"/>
    <property type="match status" value="1"/>
</dbReference>
<comment type="subcellular location">
    <subcellularLocation>
        <location evidence="1">Membrane</location>
        <topology evidence="1">Multi-pass membrane protein</topology>
    </subcellularLocation>
</comment>
<feature type="domain" description="3-oxo-5-alpha-steroid 4-dehydrogenase C-terminal" evidence="8">
    <location>
        <begin position="285"/>
        <end position="325"/>
    </location>
</feature>
<feature type="transmembrane region" description="Helical" evidence="7">
    <location>
        <begin position="97"/>
        <end position="116"/>
    </location>
</feature>
<feature type="transmembrane region" description="Helical" evidence="7">
    <location>
        <begin position="128"/>
        <end position="150"/>
    </location>
</feature>
<dbReference type="EMBL" id="SEOQ01000802">
    <property type="protein sequence ID" value="TFY56749.1"/>
    <property type="molecule type" value="Genomic_DNA"/>
</dbReference>
<keyword evidence="4 7" id="KW-1133">Transmembrane helix</keyword>
<feature type="domain" description="3-oxo-5-alpha-steroid 4-dehydrogenase C-terminal" evidence="8">
    <location>
        <begin position="130"/>
        <end position="253"/>
    </location>
</feature>
<dbReference type="OrthoDB" id="5788137at2759"/>